<evidence type="ECO:0000256" key="5">
    <source>
        <dbReference type="ARBA" id="ARBA00022692"/>
    </source>
</evidence>
<keyword evidence="8" id="KW-0998">Cell outer membrane</keyword>
<dbReference type="PROSITE" id="PS51779">
    <property type="entry name" value="POTRA"/>
    <property type="match status" value="1"/>
</dbReference>
<evidence type="ECO:0000256" key="1">
    <source>
        <dbReference type="ARBA" id="ARBA00004442"/>
    </source>
</evidence>
<dbReference type="Proteomes" id="UP000702952">
    <property type="component" value="Unassembled WGS sequence"/>
</dbReference>
<keyword evidence="7" id="KW-0472">Membrane</keyword>
<proteinExistence type="inferred from homology"/>
<keyword evidence="5" id="KW-0812">Transmembrane</keyword>
<name>A0AA44JA16_AGRTU</name>
<dbReference type="EMBL" id="JAAMAY010000030">
    <property type="protein sequence ID" value="NTC30640.1"/>
    <property type="molecule type" value="Genomic_DNA"/>
</dbReference>
<organism evidence="11 12">
    <name type="scientific">Agrobacterium tumefaciens</name>
    <dbReference type="NCBI Taxonomy" id="358"/>
    <lineage>
        <taxon>Bacteria</taxon>
        <taxon>Pseudomonadati</taxon>
        <taxon>Pseudomonadota</taxon>
        <taxon>Alphaproteobacteria</taxon>
        <taxon>Hyphomicrobiales</taxon>
        <taxon>Rhizobiaceae</taxon>
        <taxon>Rhizobium/Agrobacterium group</taxon>
        <taxon>Agrobacterium</taxon>
        <taxon>Agrobacterium tumefaciens complex</taxon>
    </lineage>
</organism>
<evidence type="ECO:0000313" key="12">
    <source>
        <dbReference type="Proteomes" id="UP000702952"/>
    </source>
</evidence>
<gene>
    <name evidence="11" type="ORF">G6M46_21135</name>
</gene>
<dbReference type="InterPro" id="IPR013686">
    <property type="entry name" value="Polypept-transport_assoc_ShlB"/>
</dbReference>
<keyword evidence="3" id="KW-0813">Transport</keyword>
<sequence length="559" mass="60676">MLLNRTIHVSFAVLLLNFNVSLAQSIPSTVAPGRESEQFRQPDKPLSRLPTPTIQLEGATAPEGASAISLVVTRINVEGSTVYSAQQLAALTSGLTGKRISLQDVYDVASRLTGKYGGDGYVFSRAIIPPQALDPNGAVITLQVIEGYVDHVEWPEDLAARYPSLFAAYTAKITAARPANIKTIERYLLLANDLPGLTVRSRFEASKANPGATTLKVELDHKPFAWGAQIDNRGTKGRGPWQYLTSVEANNALGLQERMGLVYAGSFDTDELQYVAGNVSVLLNTEGLTSFSSISYSNGDPGIYELRQLGYGGESFSFETGLSYPLLRSRDANLILSGSFFLEDSRGETDSLLISRDRIRGFRLKADYDNADEYNGINQARFTLSQGISGLGATDADNPYASRDKGKPDFTSVSLYLSRLQGLGSGFSVFGAVEGSYSFDPLLAAEECSYGGRFAGRAFDPSELTGDRCFTALAELRYDLPDLAPDISQAQLYQFVDFGSVHRIDPAAGEDRSADGSSAGIGFRTGWQNHLNMDVSAAKPLHGRSDKDWRFFLAVNTRF</sequence>
<keyword evidence="4" id="KW-1134">Transmembrane beta strand</keyword>
<protein>
    <submittedName>
        <fullName evidence="11">ShlB/FhaC/HecB family hemolysin secretion/activation protein</fullName>
    </submittedName>
</protein>
<dbReference type="GO" id="GO:0008320">
    <property type="term" value="F:protein transmembrane transporter activity"/>
    <property type="evidence" value="ECO:0007669"/>
    <property type="project" value="TreeGrafter"/>
</dbReference>
<accession>A0AA44JA16</accession>
<dbReference type="InterPro" id="IPR051544">
    <property type="entry name" value="TPS_OM_transporter"/>
</dbReference>
<evidence type="ECO:0000256" key="9">
    <source>
        <dbReference type="SAM" id="SignalP"/>
    </source>
</evidence>
<dbReference type="InterPro" id="IPR005565">
    <property type="entry name" value="Hemolysn_activator_HlyB_C"/>
</dbReference>
<dbReference type="GO" id="GO:0046819">
    <property type="term" value="P:protein secretion by the type V secretion system"/>
    <property type="evidence" value="ECO:0007669"/>
    <property type="project" value="TreeGrafter"/>
</dbReference>
<feature type="signal peptide" evidence="9">
    <location>
        <begin position="1"/>
        <end position="23"/>
    </location>
</feature>
<evidence type="ECO:0000256" key="7">
    <source>
        <dbReference type="ARBA" id="ARBA00023136"/>
    </source>
</evidence>
<evidence type="ECO:0000256" key="8">
    <source>
        <dbReference type="ARBA" id="ARBA00023237"/>
    </source>
</evidence>
<evidence type="ECO:0000256" key="3">
    <source>
        <dbReference type="ARBA" id="ARBA00022448"/>
    </source>
</evidence>
<dbReference type="Pfam" id="PF08479">
    <property type="entry name" value="POTRA_2"/>
    <property type="match status" value="1"/>
</dbReference>
<reference evidence="11" key="1">
    <citation type="journal article" date="2020" name="Science">
        <title>Unexpected conservation and global transmission of agrobacterial virulence plasmids.</title>
        <authorList>
            <person name="Weisberg A.J."/>
            <person name="Davis E.W. 2nd"/>
            <person name="Tabima J."/>
            <person name="Belcher M.S."/>
            <person name="Miller M."/>
            <person name="Kuo C.H."/>
            <person name="Loper J.E."/>
            <person name="Grunwald N.J."/>
            <person name="Putnam M.L."/>
            <person name="Chang J.H."/>
        </authorList>
    </citation>
    <scope>NUCLEOTIDE SEQUENCE</scope>
    <source>
        <strain evidence="11">17-1853-1a</strain>
    </source>
</reference>
<dbReference type="GO" id="GO:0098046">
    <property type="term" value="C:type V protein secretion system complex"/>
    <property type="evidence" value="ECO:0007669"/>
    <property type="project" value="TreeGrafter"/>
</dbReference>
<dbReference type="RefSeq" id="WP_081308762.1">
    <property type="nucleotide sequence ID" value="NZ_CP123838.1"/>
</dbReference>
<comment type="similarity">
    <text evidence="2">Belongs to the TPS (TC 1.B.20) family.</text>
</comment>
<evidence type="ECO:0000256" key="2">
    <source>
        <dbReference type="ARBA" id="ARBA00009055"/>
    </source>
</evidence>
<evidence type="ECO:0000256" key="6">
    <source>
        <dbReference type="ARBA" id="ARBA00022927"/>
    </source>
</evidence>
<evidence type="ECO:0000259" key="10">
    <source>
        <dbReference type="PROSITE" id="PS51779"/>
    </source>
</evidence>
<evidence type="ECO:0000313" key="11">
    <source>
        <dbReference type="EMBL" id="NTC30640.1"/>
    </source>
</evidence>
<dbReference type="InterPro" id="IPR034746">
    <property type="entry name" value="POTRA"/>
</dbReference>
<feature type="domain" description="POTRA" evidence="10">
    <location>
        <begin position="70"/>
        <end position="147"/>
    </location>
</feature>
<comment type="caution">
    <text evidence="11">The sequence shown here is derived from an EMBL/GenBank/DDBJ whole genome shotgun (WGS) entry which is preliminary data.</text>
</comment>
<dbReference type="Pfam" id="PF03865">
    <property type="entry name" value="ShlB"/>
    <property type="match status" value="1"/>
</dbReference>
<keyword evidence="9" id="KW-0732">Signal</keyword>
<dbReference type="Gene3D" id="3.10.20.310">
    <property type="entry name" value="membrane protein fhac"/>
    <property type="match status" value="1"/>
</dbReference>
<evidence type="ECO:0000256" key="4">
    <source>
        <dbReference type="ARBA" id="ARBA00022452"/>
    </source>
</evidence>
<dbReference type="GO" id="GO:0009279">
    <property type="term" value="C:cell outer membrane"/>
    <property type="evidence" value="ECO:0007669"/>
    <property type="project" value="UniProtKB-SubCell"/>
</dbReference>
<dbReference type="Gene3D" id="2.40.160.50">
    <property type="entry name" value="membrane protein fhac: a member of the omp85/tpsb transporter family"/>
    <property type="match status" value="1"/>
</dbReference>
<dbReference type="PANTHER" id="PTHR34597:SF6">
    <property type="entry name" value="BLR6126 PROTEIN"/>
    <property type="match status" value="1"/>
</dbReference>
<comment type="subcellular location">
    <subcellularLocation>
        <location evidence="1">Cell outer membrane</location>
    </subcellularLocation>
</comment>
<dbReference type="PANTHER" id="PTHR34597">
    <property type="entry name" value="SLR1661 PROTEIN"/>
    <property type="match status" value="1"/>
</dbReference>
<dbReference type="AlphaFoldDB" id="A0AA44JA16"/>
<feature type="chain" id="PRO_5041210893" evidence="9">
    <location>
        <begin position="24"/>
        <end position="559"/>
    </location>
</feature>
<keyword evidence="6" id="KW-0653">Protein transport</keyword>